<proteinExistence type="predicted"/>
<accession>A0A6N2S6W8</accession>
<gene>
    <name evidence="1" type="ORF">AHLFYP4_00790</name>
</gene>
<name>A0A6N2S6W8_ANAHA</name>
<dbReference type="RefSeq" id="WP_156722985.1">
    <property type="nucleotide sequence ID" value="NZ_CACRSX010000018.1"/>
</dbReference>
<dbReference type="AlphaFoldDB" id="A0A6N2S6W8"/>
<organism evidence="1">
    <name type="scientific">Anaerostipes hadrus</name>
    <dbReference type="NCBI Taxonomy" id="649756"/>
    <lineage>
        <taxon>Bacteria</taxon>
        <taxon>Bacillati</taxon>
        <taxon>Bacillota</taxon>
        <taxon>Clostridia</taxon>
        <taxon>Lachnospirales</taxon>
        <taxon>Lachnospiraceae</taxon>
        <taxon>Anaerostipes</taxon>
    </lineage>
</organism>
<evidence type="ECO:0000313" key="1">
    <source>
        <dbReference type="EMBL" id="VYS88936.1"/>
    </source>
</evidence>
<protein>
    <submittedName>
        <fullName evidence="1">Uncharacterized protein</fullName>
    </submittedName>
</protein>
<reference evidence="1" key="1">
    <citation type="submission" date="2019-11" db="EMBL/GenBank/DDBJ databases">
        <authorList>
            <person name="Feng L."/>
        </authorList>
    </citation>
    <scope>NUCLEOTIDE SEQUENCE</scope>
    <source>
        <strain evidence="1">AhadrusLFYP4</strain>
    </source>
</reference>
<dbReference type="EMBL" id="CACRSX010000018">
    <property type="protein sequence ID" value="VYS88936.1"/>
    <property type="molecule type" value="Genomic_DNA"/>
</dbReference>
<sequence>MFDYDVSTLKDFTFNSIYDVFALIAQNYPVRSKYDIEDFEYKSDYLDEKKIYKIVPSLLFEKHQKEFSYEYATQGVPTTYSPCNILSIKYNKLLNNRKELIEKKGITSRKYLDKEISNHKFDLIKDVNFTNSYFAYASTTELAPLSLYRRLRLDPYEMATTILSLIIEASDFPLKLTLEFEKDSVRHKRYVHLFETLDDIQDQLECYMALEGITMTRLAKELGFPKYAYNNIFSRFIKFNDFKQLTDTIGAKIKIAFTPQVIKAYSSYKSIFEKMLNNIDDMVFENDQCKESIKYQLFYNIIKEVPELSIVESLIELEQLHQTSNLTLFEPKNMSIFDESTKKKEADSK</sequence>